<feature type="transmembrane region" description="Helical" evidence="6">
    <location>
        <begin position="280"/>
        <end position="298"/>
    </location>
</feature>
<evidence type="ECO:0000256" key="3">
    <source>
        <dbReference type="ARBA" id="ARBA00022679"/>
    </source>
</evidence>
<keyword evidence="6" id="KW-1133">Transmembrane helix</keyword>
<reference evidence="7" key="1">
    <citation type="submission" date="2018-10" db="EMBL/GenBank/DDBJ databases">
        <title>Effector identification in a new, highly contiguous assembly of the strawberry crown rot pathogen Phytophthora cactorum.</title>
        <authorList>
            <person name="Armitage A.D."/>
            <person name="Nellist C.F."/>
            <person name="Bates H."/>
            <person name="Vickerstaff R.J."/>
            <person name="Harrison R.J."/>
        </authorList>
    </citation>
    <scope>NUCLEOTIDE SEQUENCE</scope>
    <source>
        <strain evidence="7">4040</strain>
    </source>
</reference>
<keyword evidence="4 6" id="KW-0472">Membrane</keyword>
<feature type="transmembrane region" description="Helical" evidence="6">
    <location>
        <begin position="107"/>
        <end position="129"/>
    </location>
</feature>
<dbReference type="EMBL" id="RCMK01000439">
    <property type="protein sequence ID" value="KAG2928680.1"/>
    <property type="molecule type" value="Genomic_DNA"/>
</dbReference>
<evidence type="ECO:0000313" key="7">
    <source>
        <dbReference type="EMBL" id="KAG2928680.1"/>
    </source>
</evidence>
<dbReference type="Pfam" id="PF01066">
    <property type="entry name" value="CDP-OH_P_transf"/>
    <property type="match status" value="1"/>
</dbReference>
<comment type="caution">
    <text evidence="7">The sequence shown here is derived from an EMBL/GenBank/DDBJ whole genome shotgun (WGS) entry which is preliminary data.</text>
</comment>
<dbReference type="Gene3D" id="1.20.120.1760">
    <property type="match status" value="1"/>
</dbReference>
<dbReference type="InterPro" id="IPR043130">
    <property type="entry name" value="CDP-OH_PTrfase_TM_dom"/>
</dbReference>
<comment type="similarity">
    <text evidence="2 5">Belongs to the CDP-alcohol phosphatidyltransferase class-I family.</text>
</comment>
<dbReference type="PIRSF" id="PIRSF015665">
    <property type="entry name" value="CHOPT"/>
    <property type="match status" value="1"/>
</dbReference>
<organism evidence="7 8">
    <name type="scientific">Phytophthora cactorum</name>
    <dbReference type="NCBI Taxonomy" id="29920"/>
    <lineage>
        <taxon>Eukaryota</taxon>
        <taxon>Sar</taxon>
        <taxon>Stramenopiles</taxon>
        <taxon>Oomycota</taxon>
        <taxon>Peronosporomycetes</taxon>
        <taxon>Peronosporales</taxon>
        <taxon>Peronosporaceae</taxon>
        <taxon>Phytophthora</taxon>
    </lineage>
</organism>
<feature type="transmembrane region" description="Helical" evidence="6">
    <location>
        <begin position="380"/>
        <end position="399"/>
    </location>
</feature>
<dbReference type="Proteomes" id="UP000736787">
    <property type="component" value="Unassembled WGS sequence"/>
</dbReference>
<keyword evidence="3 5" id="KW-0808">Transferase</keyword>
<name>A0A8T1CWR6_9STRA</name>
<evidence type="ECO:0000256" key="1">
    <source>
        <dbReference type="ARBA" id="ARBA00004370"/>
    </source>
</evidence>
<proteinExistence type="inferred from homology"/>
<evidence type="ECO:0000256" key="2">
    <source>
        <dbReference type="ARBA" id="ARBA00010441"/>
    </source>
</evidence>
<dbReference type="PANTHER" id="PTHR10414">
    <property type="entry name" value="ETHANOLAMINEPHOSPHOTRANSFERASE"/>
    <property type="match status" value="1"/>
</dbReference>
<protein>
    <recommendedName>
        <fullName evidence="9">CDP-alcohol phosphatidyltransferase</fullName>
    </recommendedName>
</protein>
<dbReference type="InterPro" id="IPR014472">
    <property type="entry name" value="CHOPT"/>
</dbReference>
<dbReference type="FunFam" id="1.20.120.1760:FF:000015">
    <property type="entry name" value="CDP-alcohol phosphatidyltransferase family protein"/>
    <property type="match status" value="1"/>
</dbReference>
<feature type="transmembrane region" description="Helical" evidence="6">
    <location>
        <begin position="210"/>
        <end position="230"/>
    </location>
</feature>
<keyword evidence="6" id="KW-0812">Transmembrane</keyword>
<dbReference type="InterPro" id="IPR000462">
    <property type="entry name" value="CDP-OH_P_trans"/>
</dbReference>
<dbReference type="VEuPathDB" id="FungiDB:PC110_g14653"/>
<gene>
    <name evidence="7" type="ORF">PC117_g14238</name>
</gene>
<evidence type="ECO:0008006" key="9">
    <source>
        <dbReference type="Google" id="ProtNLM"/>
    </source>
</evidence>
<feature type="transmembrane region" description="Helical" evidence="6">
    <location>
        <begin position="149"/>
        <end position="165"/>
    </location>
</feature>
<dbReference type="GO" id="GO:0016780">
    <property type="term" value="F:phosphotransferase activity, for other substituted phosphate groups"/>
    <property type="evidence" value="ECO:0007669"/>
    <property type="project" value="InterPro"/>
</dbReference>
<sequence>MVGEVLLVAFHSSTIAAKCHALPRPPIPDAKRRKMSNATYEPDSAVEASQIHALKQRVRHRSIGDGKSTYFGKYVSQEGSEKLRTYEYHGADNSLVYKHVLTPMNNFLVELLPLWLAPNLITLIGLILVGGSHTLFVFLCPFLEGDAPWWAMVVAAAALFAYQTLDNLDGKQARRTKSSSPLGLLFDHGCDALNVSVGTMTMASILQMGTTWRTLGFVLSGHFVFIFATWEEYYSGSLELPLINGPTEGILIGIMLKLFTAVVGVDFWNQELVEGVQNNSLFVIVTMISSCCTLLFNVRNALHAVRLNQDSNLVAFTRLLPFIILNTLAGLWALYSPSDIFSTHPRMFLWMLGLLNSKLVLHLMLAHLCGEEYHPFRKTLVPIFYVAGHCAFCMLEGIYDAINEGLIVREFFFLSLAAYVHIVITVVWEVKNVLGVSVFTIPHSAKPKSKASSKPAAKSS</sequence>
<feature type="transmembrane region" description="Helical" evidence="6">
    <location>
        <begin position="347"/>
        <end position="368"/>
    </location>
</feature>
<feature type="transmembrane region" description="Helical" evidence="6">
    <location>
        <begin position="411"/>
        <end position="428"/>
    </location>
</feature>
<dbReference type="GO" id="GO:0008654">
    <property type="term" value="P:phospholipid biosynthetic process"/>
    <property type="evidence" value="ECO:0007669"/>
    <property type="project" value="InterPro"/>
</dbReference>
<dbReference type="AlphaFoldDB" id="A0A8T1CWR6"/>
<feature type="transmembrane region" description="Helical" evidence="6">
    <location>
        <begin position="318"/>
        <end position="335"/>
    </location>
</feature>
<evidence type="ECO:0000256" key="6">
    <source>
        <dbReference type="SAM" id="Phobius"/>
    </source>
</evidence>
<evidence type="ECO:0000256" key="5">
    <source>
        <dbReference type="RuleBase" id="RU003750"/>
    </source>
</evidence>
<dbReference type="GO" id="GO:0016020">
    <property type="term" value="C:membrane"/>
    <property type="evidence" value="ECO:0007669"/>
    <property type="project" value="UniProtKB-SubCell"/>
</dbReference>
<accession>A0A8T1CWR6</accession>
<evidence type="ECO:0000256" key="4">
    <source>
        <dbReference type="ARBA" id="ARBA00023136"/>
    </source>
</evidence>
<dbReference type="InterPro" id="IPR048254">
    <property type="entry name" value="CDP_ALCOHOL_P_TRANSF_CS"/>
</dbReference>
<feature type="transmembrane region" description="Helical" evidence="6">
    <location>
        <begin position="250"/>
        <end position="268"/>
    </location>
</feature>
<evidence type="ECO:0000313" key="8">
    <source>
        <dbReference type="Proteomes" id="UP000736787"/>
    </source>
</evidence>
<dbReference type="PANTHER" id="PTHR10414:SF37">
    <property type="entry name" value="BB IN A BOXCAR, ISOFORM C"/>
    <property type="match status" value="1"/>
</dbReference>
<comment type="subcellular location">
    <subcellularLocation>
        <location evidence="1">Membrane</location>
    </subcellularLocation>
</comment>
<dbReference type="PROSITE" id="PS00379">
    <property type="entry name" value="CDP_ALCOHOL_P_TRANSF"/>
    <property type="match status" value="1"/>
</dbReference>